<gene>
    <name evidence="1" type="ORF">SAMN04488509_10416</name>
</gene>
<dbReference type="EMBL" id="FNAG01000004">
    <property type="protein sequence ID" value="SDD58463.1"/>
    <property type="molecule type" value="Genomic_DNA"/>
</dbReference>
<accession>A0A1G6VYF4</accession>
<keyword evidence="2" id="KW-1185">Reference proteome</keyword>
<sequence length="98" mass="10854">MPDLILHVYGQDFPRDMPTVVGTSQALRALGAAINQALRQGEALSAEVQDTSGETYVVRVCCRRPHRSEPPPARAREKLGKAEVDPLPSSFWERLGER</sequence>
<proteinExistence type="predicted"/>
<dbReference type="STRING" id="265719.SAMN04488509_10416"/>
<reference evidence="1 2" key="1">
    <citation type="submission" date="2016-10" db="EMBL/GenBank/DDBJ databases">
        <authorList>
            <person name="de Groot N.N."/>
        </authorList>
    </citation>
    <scope>NUCLEOTIDE SEQUENCE [LARGE SCALE GENOMIC DNA]</scope>
    <source>
        <strain evidence="1 2">DSM 16957</strain>
    </source>
</reference>
<evidence type="ECO:0000313" key="1">
    <source>
        <dbReference type="EMBL" id="SDD58463.1"/>
    </source>
</evidence>
<name>A0A1G6VYF4_9GAMM</name>
<dbReference type="RefSeq" id="WP_091241549.1">
    <property type="nucleotide sequence ID" value="NZ_FNAG01000004.1"/>
</dbReference>
<dbReference type="OrthoDB" id="1725673at2"/>
<dbReference type="AlphaFoldDB" id="A0A1G6VYF4"/>
<protein>
    <submittedName>
        <fullName evidence="1">Uncharacterized protein</fullName>
    </submittedName>
</protein>
<evidence type="ECO:0000313" key="2">
    <source>
        <dbReference type="Proteomes" id="UP000199603"/>
    </source>
</evidence>
<dbReference type="Proteomes" id="UP000199603">
    <property type="component" value="Unassembled WGS sequence"/>
</dbReference>
<organism evidence="1 2">
    <name type="scientific">Aquimonas voraii</name>
    <dbReference type="NCBI Taxonomy" id="265719"/>
    <lineage>
        <taxon>Bacteria</taxon>
        <taxon>Pseudomonadati</taxon>
        <taxon>Pseudomonadota</taxon>
        <taxon>Gammaproteobacteria</taxon>
        <taxon>Lysobacterales</taxon>
        <taxon>Lysobacteraceae</taxon>
        <taxon>Aquimonas</taxon>
    </lineage>
</organism>